<feature type="coiled-coil region" evidence="12">
    <location>
        <begin position="360"/>
        <end position="387"/>
    </location>
</feature>
<dbReference type="Pfam" id="PF22608">
    <property type="entry name" value="DNAX_ATPase_lid"/>
    <property type="match status" value="1"/>
</dbReference>
<dbReference type="InterPro" id="IPR008921">
    <property type="entry name" value="DNA_pol3_clamp-load_cplx_C"/>
</dbReference>
<evidence type="ECO:0000256" key="5">
    <source>
        <dbReference type="ARBA" id="ARBA00022705"/>
    </source>
</evidence>
<dbReference type="GO" id="GO:0005524">
    <property type="term" value="F:ATP binding"/>
    <property type="evidence" value="ECO:0007669"/>
    <property type="project" value="UniProtKB-KW"/>
</dbReference>
<dbReference type="SMART" id="SM00382">
    <property type="entry name" value="AAA"/>
    <property type="match status" value="1"/>
</dbReference>
<dbReference type="InterPro" id="IPR001270">
    <property type="entry name" value="ClpA/B"/>
</dbReference>
<dbReference type="EC" id="2.7.7.7" evidence="2"/>
<evidence type="ECO:0000256" key="9">
    <source>
        <dbReference type="ARBA" id="ARBA00022840"/>
    </source>
</evidence>
<dbReference type="InterPro" id="IPR022754">
    <property type="entry name" value="DNA_pol_III_gamma-3"/>
</dbReference>
<organism evidence="14 15">
    <name type="scientific">Streptococcus oralis</name>
    <dbReference type="NCBI Taxonomy" id="1303"/>
    <lineage>
        <taxon>Bacteria</taxon>
        <taxon>Bacillati</taxon>
        <taxon>Bacillota</taxon>
        <taxon>Bacilli</taxon>
        <taxon>Lactobacillales</taxon>
        <taxon>Streptococcaceae</taxon>
        <taxon>Streptococcus</taxon>
    </lineage>
</organism>
<proteinExistence type="inferred from homology"/>
<dbReference type="Gene3D" id="1.20.272.10">
    <property type="match status" value="1"/>
</dbReference>
<dbReference type="InterPro" id="IPR012763">
    <property type="entry name" value="DNA_pol_III_sug/sutau_N"/>
</dbReference>
<dbReference type="Proteomes" id="UP000072363">
    <property type="component" value="Unassembled WGS sequence"/>
</dbReference>
<dbReference type="FunFam" id="3.40.50.300:FF:000014">
    <property type="entry name" value="DNA polymerase III subunit gamma/tau"/>
    <property type="match status" value="1"/>
</dbReference>
<keyword evidence="6" id="KW-0479">Metal-binding</keyword>
<evidence type="ECO:0000256" key="10">
    <source>
        <dbReference type="ARBA" id="ARBA00022932"/>
    </source>
</evidence>
<dbReference type="Pfam" id="PF12169">
    <property type="entry name" value="DNA_pol3_gamma3"/>
    <property type="match status" value="1"/>
</dbReference>
<dbReference type="NCBIfam" id="TIGR02397">
    <property type="entry name" value="dnaX_nterm"/>
    <property type="match status" value="1"/>
</dbReference>
<dbReference type="Gene3D" id="3.40.50.300">
    <property type="entry name" value="P-loop containing nucleotide triphosphate hydrolases"/>
    <property type="match status" value="1"/>
</dbReference>
<dbReference type="NCBIfam" id="NF004046">
    <property type="entry name" value="PRK05563.1"/>
    <property type="match status" value="1"/>
</dbReference>
<evidence type="ECO:0000256" key="12">
    <source>
        <dbReference type="SAM" id="Coils"/>
    </source>
</evidence>
<reference evidence="14 15" key="1">
    <citation type="submission" date="2016-01" db="EMBL/GenBank/DDBJ databases">
        <title>Highly variable Streptococcus oralis are common among viridans streptococci isolated from primates.</title>
        <authorList>
            <person name="Denapaite D."/>
            <person name="Rieger M."/>
            <person name="Koendgen S."/>
            <person name="Brueckner R."/>
            <person name="Ochigava I."/>
            <person name="Kappeler P."/>
            <person name="Maetz-Rensing K."/>
            <person name="Leendertz F."/>
            <person name="Hakenbeck R."/>
        </authorList>
    </citation>
    <scope>NUCLEOTIDE SEQUENCE [LARGE SCALE GENOMIC DNA]</scope>
    <source>
        <strain evidence="14 15">DD27</strain>
    </source>
</reference>
<dbReference type="Gene3D" id="1.10.8.60">
    <property type="match status" value="1"/>
</dbReference>
<evidence type="ECO:0000313" key="14">
    <source>
        <dbReference type="EMBL" id="KXT95028.1"/>
    </source>
</evidence>
<dbReference type="AlphaFoldDB" id="A0A139PXJ6"/>
<evidence type="ECO:0000256" key="4">
    <source>
        <dbReference type="ARBA" id="ARBA00022695"/>
    </source>
</evidence>
<dbReference type="PATRIC" id="fig|1303.82.peg.922"/>
<sequence>MYQALYRKYRSQTFSQLVGQEVVAKTLRQAVEQEKISHAYLFSGPRGTGKTSVAKIFAKAMNCPNQVDGEPCNNCYICQAVTEGSLEDVIEMDAASNNGVDEIREIRDKSTYAPSLARYKVYIIDEVHMLSTGAFNALLKTLEEPTQNVVFILATTELHKIPATILSRVQRFEFKSIRTQDITAHIHHILEKENISSEPEAVEIIARRAEGGMRDALSILDQALSLTQGNELTTAISEEITGTISLSALDDYVAALSQQDVSKALDSLNLLFENGKSMTRFVTDLLQYLRDLLVVQTGGENTHHSPVFMDNLALSQESLFEMIRIATVSLPDMKASLQPKIYAEMMTIRLAEIKPESALSGAVESEISALRQEVARLKQELANVGTVPKQVAPVPSRPATSKTVYRVDRNKVQAILQEAVENPELARQNLIRLQNAWGEVIESLAGPDKALLVGSQPVAANEHHAILAFESNFNAGQTMKRDNLNTMFGNILSQAAGFSPEILAISLEEWKEVRAAFSSKNKSSQADQEVEEESLIPEGFEFLADKVMVEED</sequence>
<dbReference type="CDD" id="cd00009">
    <property type="entry name" value="AAA"/>
    <property type="match status" value="1"/>
</dbReference>
<keyword evidence="3 14" id="KW-0808">Transferase</keyword>
<dbReference type="GO" id="GO:0003887">
    <property type="term" value="F:DNA-directed DNA polymerase activity"/>
    <property type="evidence" value="ECO:0007669"/>
    <property type="project" value="UniProtKB-KW"/>
</dbReference>
<dbReference type="GO" id="GO:0046872">
    <property type="term" value="F:metal ion binding"/>
    <property type="evidence" value="ECO:0007669"/>
    <property type="project" value="UniProtKB-KW"/>
</dbReference>
<dbReference type="PRINTS" id="PR00300">
    <property type="entry name" value="CLPPROTEASEA"/>
</dbReference>
<comment type="catalytic activity">
    <reaction evidence="11">
        <text>DNA(n) + a 2'-deoxyribonucleoside 5'-triphosphate = DNA(n+1) + diphosphate</text>
        <dbReference type="Rhea" id="RHEA:22508"/>
        <dbReference type="Rhea" id="RHEA-COMP:17339"/>
        <dbReference type="Rhea" id="RHEA-COMP:17340"/>
        <dbReference type="ChEBI" id="CHEBI:33019"/>
        <dbReference type="ChEBI" id="CHEBI:61560"/>
        <dbReference type="ChEBI" id="CHEBI:173112"/>
        <dbReference type="EC" id="2.7.7.7"/>
    </reaction>
</comment>
<evidence type="ECO:0000256" key="7">
    <source>
        <dbReference type="ARBA" id="ARBA00022741"/>
    </source>
</evidence>
<dbReference type="PANTHER" id="PTHR11669">
    <property type="entry name" value="REPLICATION FACTOR C / DNA POLYMERASE III GAMMA-TAU SUBUNIT"/>
    <property type="match status" value="1"/>
</dbReference>
<dbReference type="InterPro" id="IPR027417">
    <property type="entry name" value="P-loop_NTPase"/>
</dbReference>
<dbReference type="GO" id="GO:0003677">
    <property type="term" value="F:DNA binding"/>
    <property type="evidence" value="ECO:0007669"/>
    <property type="project" value="InterPro"/>
</dbReference>
<keyword evidence="9" id="KW-0067">ATP-binding</keyword>
<comment type="caution">
    <text evidence="14">The sequence shown here is derived from an EMBL/GenBank/DDBJ whole genome shotgun (WGS) entry which is preliminary data.</text>
</comment>
<dbReference type="InterPro" id="IPR045085">
    <property type="entry name" value="HLD_clamp_pol_III_gamma_tau"/>
</dbReference>
<keyword evidence="12" id="KW-0175">Coiled coil</keyword>
<dbReference type="Pfam" id="PF13177">
    <property type="entry name" value="DNA_pol3_delta2"/>
    <property type="match status" value="1"/>
</dbReference>
<accession>A0A139PXJ6</accession>
<keyword evidence="8" id="KW-0862">Zinc</keyword>
<evidence type="ECO:0000256" key="1">
    <source>
        <dbReference type="ARBA" id="ARBA00006360"/>
    </source>
</evidence>
<feature type="domain" description="AAA+ ATPase" evidence="13">
    <location>
        <begin position="36"/>
        <end position="176"/>
    </location>
</feature>
<dbReference type="InterPro" id="IPR003593">
    <property type="entry name" value="AAA+_ATPase"/>
</dbReference>
<evidence type="ECO:0000256" key="6">
    <source>
        <dbReference type="ARBA" id="ARBA00022723"/>
    </source>
</evidence>
<dbReference type="GO" id="GO:0006261">
    <property type="term" value="P:DNA-templated DNA replication"/>
    <property type="evidence" value="ECO:0007669"/>
    <property type="project" value="TreeGrafter"/>
</dbReference>
<evidence type="ECO:0000256" key="2">
    <source>
        <dbReference type="ARBA" id="ARBA00012417"/>
    </source>
</evidence>
<keyword evidence="5" id="KW-0235">DNA replication</keyword>
<keyword evidence="10" id="KW-0239">DNA-directed DNA polymerase</keyword>
<gene>
    <name evidence="14" type="ORF">SORDD27_00860</name>
</gene>
<dbReference type="SUPFAM" id="SSF52540">
    <property type="entry name" value="P-loop containing nucleoside triphosphate hydrolases"/>
    <property type="match status" value="1"/>
</dbReference>
<dbReference type="CDD" id="cd18137">
    <property type="entry name" value="HLD_clamp_pol_III_gamma_tau"/>
    <property type="match status" value="1"/>
</dbReference>
<dbReference type="EMBL" id="LQNZ01000083">
    <property type="protein sequence ID" value="KXT95028.1"/>
    <property type="molecule type" value="Genomic_DNA"/>
</dbReference>
<evidence type="ECO:0000256" key="11">
    <source>
        <dbReference type="ARBA" id="ARBA00049244"/>
    </source>
</evidence>
<dbReference type="SUPFAM" id="SSF48019">
    <property type="entry name" value="post-AAA+ oligomerization domain-like"/>
    <property type="match status" value="1"/>
</dbReference>
<comment type="similarity">
    <text evidence="1">Belongs to the DnaX/STICHEL family.</text>
</comment>
<keyword evidence="7" id="KW-0547">Nucleotide-binding</keyword>
<keyword evidence="4 14" id="KW-0548">Nucleotidyltransferase</keyword>
<protein>
    <recommendedName>
        <fullName evidence="2">DNA-directed DNA polymerase</fullName>
        <ecNumber evidence="2">2.7.7.7</ecNumber>
    </recommendedName>
</protein>
<dbReference type="PANTHER" id="PTHR11669:SF0">
    <property type="entry name" value="PROTEIN STICHEL-LIKE 2"/>
    <property type="match status" value="1"/>
</dbReference>
<dbReference type="GO" id="GO:0009360">
    <property type="term" value="C:DNA polymerase III complex"/>
    <property type="evidence" value="ECO:0007669"/>
    <property type="project" value="InterPro"/>
</dbReference>
<evidence type="ECO:0000313" key="15">
    <source>
        <dbReference type="Proteomes" id="UP000072363"/>
    </source>
</evidence>
<dbReference type="InterPro" id="IPR050238">
    <property type="entry name" value="DNA_Rep/Repair_Clamp_Loader"/>
</dbReference>
<evidence type="ECO:0000259" key="13">
    <source>
        <dbReference type="SMART" id="SM00382"/>
    </source>
</evidence>
<evidence type="ECO:0000256" key="3">
    <source>
        <dbReference type="ARBA" id="ARBA00022679"/>
    </source>
</evidence>
<evidence type="ECO:0000256" key="8">
    <source>
        <dbReference type="ARBA" id="ARBA00022833"/>
    </source>
</evidence>
<dbReference type="RefSeq" id="WP_061427564.1">
    <property type="nucleotide sequence ID" value="NZ_KQ970235.1"/>
</dbReference>
<name>A0A139PXJ6_STROR</name>
<dbReference type="FunFam" id="1.10.8.60:FF:000013">
    <property type="entry name" value="DNA polymerase III subunit gamma/tau"/>
    <property type="match status" value="1"/>
</dbReference>